<evidence type="ECO:0000313" key="8">
    <source>
        <dbReference type="EMBL" id="RRQ51302.1"/>
    </source>
</evidence>
<dbReference type="GO" id="GO:0005315">
    <property type="term" value="F:phosphate transmembrane transporter activity"/>
    <property type="evidence" value="ECO:0007669"/>
    <property type="project" value="InterPro"/>
</dbReference>
<evidence type="ECO:0000256" key="3">
    <source>
        <dbReference type="ARBA" id="ARBA00022989"/>
    </source>
</evidence>
<dbReference type="Gene3D" id="1.10.3720.10">
    <property type="entry name" value="MetI-like"/>
    <property type="match status" value="1"/>
</dbReference>
<keyword evidence="6" id="KW-0997">Cell inner membrane</keyword>
<keyword evidence="9" id="KW-1185">Reference proteome</keyword>
<protein>
    <recommendedName>
        <fullName evidence="6">Phosphate transport system permease protein</fullName>
    </recommendedName>
</protein>
<evidence type="ECO:0000256" key="4">
    <source>
        <dbReference type="ARBA" id="ARBA00023136"/>
    </source>
</evidence>
<dbReference type="PROSITE" id="PS50928">
    <property type="entry name" value="ABC_TM1"/>
    <property type="match status" value="1"/>
</dbReference>
<comment type="caution">
    <text evidence="8">The sequence shown here is derived from an EMBL/GenBank/DDBJ whole genome shotgun (WGS) entry which is preliminary data.</text>
</comment>
<keyword evidence="3 5" id="KW-1133">Transmembrane helix</keyword>
<dbReference type="Pfam" id="PF00528">
    <property type="entry name" value="BPD_transp_1"/>
    <property type="match status" value="1"/>
</dbReference>
<comment type="subcellular location">
    <subcellularLocation>
        <location evidence="6">Cell inner membrane</location>
        <topology evidence="6">Multi-pass membrane protein</topology>
    </subcellularLocation>
    <subcellularLocation>
        <location evidence="1 5">Cell membrane</location>
        <topology evidence="1 5">Multi-pass membrane protein</topology>
    </subcellularLocation>
</comment>
<feature type="transmembrane region" description="Helical" evidence="5">
    <location>
        <begin position="130"/>
        <end position="151"/>
    </location>
</feature>
<comment type="similarity">
    <text evidence="6">Belongs to the binding-protein-dependent transport system permease family. CysTW subfamily.</text>
</comment>
<keyword evidence="5" id="KW-0813">Transport</keyword>
<gene>
    <name evidence="8" type="primary">pstC</name>
    <name evidence="8" type="ORF">D7D48_08440</name>
</gene>
<evidence type="ECO:0000313" key="9">
    <source>
        <dbReference type="Proteomes" id="UP000268553"/>
    </source>
</evidence>
<feature type="transmembrane region" description="Helical" evidence="5">
    <location>
        <begin position="362"/>
        <end position="383"/>
    </location>
</feature>
<evidence type="ECO:0000256" key="5">
    <source>
        <dbReference type="RuleBase" id="RU363032"/>
    </source>
</evidence>
<feature type="transmembrane region" description="Helical" evidence="5">
    <location>
        <begin position="172"/>
        <end position="192"/>
    </location>
</feature>
<keyword evidence="4 5" id="KW-0472">Membrane</keyword>
<dbReference type="AlphaFoldDB" id="A0A3R8R3U6"/>
<dbReference type="SUPFAM" id="SSF161098">
    <property type="entry name" value="MetI-like"/>
    <property type="match status" value="1"/>
</dbReference>
<dbReference type="EMBL" id="RWJI01000002">
    <property type="protein sequence ID" value="RRQ51302.1"/>
    <property type="molecule type" value="Genomic_DNA"/>
</dbReference>
<dbReference type="InterPro" id="IPR000515">
    <property type="entry name" value="MetI-like"/>
</dbReference>
<evidence type="ECO:0000259" key="7">
    <source>
        <dbReference type="PROSITE" id="PS50928"/>
    </source>
</evidence>
<evidence type="ECO:0000256" key="2">
    <source>
        <dbReference type="ARBA" id="ARBA00022692"/>
    </source>
</evidence>
<evidence type="ECO:0000256" key="6">
    <source>
        <dbReference type="RuleBase" id="RU363054"/>
    </source>
</evidence>
<dbReference type="Proteomes" id="UP000268553">
    <property type="component" value="Unassembled WGS sequence"/>
</dbReference>
<dbReference type="CDD" id="cd06261">
    <property type="entry name" value="TM_PBP2"/>
    <property type="match status" value="1"/>
</dbReference>
<sequence length="462" mass="48833">MTGTALLFLVLGLGLIGWIAGRARAAAFVRSAKGGPRGTVNSLPYYHGWFVAICAIAPALIFMFIWQSISPSLVTNMVLSAPAAADLPQEGFARAAILSEARAIAQGFQATAFQDGSEKLVPLYEGALSYYKWIGVAATVLLLFAGGAFAFTRIKPDFRARSKVERVVMFGLLVASLIAILTTLGIFASLIFESWRFFSMVSPFEFLFGTEWNPKSVVTPGADNGYGAIPLFWGTIFIGAIIAMIVAIPLGLMSAIFLTQYASASVRKWMKPILEILAGVPTVVYGYFAALTVAPAVRDFAVMLGVSNAASDNALAAGIVMGVMIIPLVSSMSDDSIAAVPSAMRDGSLAMGATKSETIKQVLLPAALPGVVGGILLAVSRAIGETMIVVMAAGYTANLTANPFATITTITVQIVALLTGDQDFGSPHTLAAFALGLALFVTTFFLNYVALRVVKKYREAYE</sequence>
<feature type="transmembrane region" description="Helical" evidence="5">
    <location>
        <begin position="430"/>
        <end position="451"/>
    </location>
</feature>
<feature type="transmembrane region" description="Helical" evidence="5">
    <location>
        <begin position="46"/>
        <end position="69"/>
    </location>
</feature>
<dbReference type="NCBIfam" id="TIGR02138">
    <property type="entry name" value="phosphate_pstC"/>
    <property type="match status" value="1"/>
</dbReference>
<dbReference type="InterPro" id="IPR035906">
    <property type="entry name" value="MetI-like_sf"/>
</dbReference>
<name>A0A3R8R3U6_9SPHN</name>
<dbReference type="InterPro" id="IPR011864">
    <property type="entry name" value="Phosphate_PstC"/>
</dbReference>
<dbReference type="PANTHER" id="PTHR42727">
    <property type="entry name" value="PHOSPHATE TRANSPORT SYSTEM PERMEASE PROTEIN"/>
    <property type="match status" value="1"/>
</dbReference>
<dbReference type="GO" id="GO:0006817">
    <property type="term" value="P:phosphate ion transport"/>
    <property type="evidence" value="ECO:0007669"/>
    <property type="project" value="UniProtKB-KW"/>
</dbReference>
<organism evidence="8 9">
    <name type="scientific">Sphingorhabdus wooponensis</name>
    <dbReference type="NCBI Taxonomy" id="940136"/>
    <lineage>
        <taxon>Bacteria</taxon>
        <taxon>Pseudomonadati</taxon>
        <taxon>Pseudomonadota</taxon>
        <taxon>Alphaproteobacteria</taxon>
        <taxon>Sphingomonadales</taxon>
        <taxon>Sphingomonadaceae</taxon>
        <taxon>Sphingorhabdus</taxon>
    </lineage>
</organism>
<feature type="domain" description="ABC transmembrane type-1" evidence="7">
    <location>
        <begin position="233"/>
        <end position="450"/>
    </location>
</feature>
<feature type="transmembrane region" description="Helical" evidence="5">
    <location>
        <begin position="6"/>
        <end position="25"/>
    </location>
</feature>
<keyword evidence="6" id="KW-1003">Cell membrane</keyword>
<comment type="function">
    <text evidence="6">Part of the binding-protein-dependent transport system for phosphate; probably responsible for the translocation of the substrate across the membrane.</text>
</comment>
<feature type="transmembrane region" description="Helical" evidence="5">
    <location>
        <begin position="273"/>
        <end position="294"/>
    </location>
</feature>
<dbReference type="PANTHER" id="PTHR42727:SF1">
    <property type="entry name" value="PHOSPHATE TRANSPORT SYSTEM PERMEASE"/>
    <property type="match status" value="1"/>
</dbReference>
<keyword evidence="2 5" id="KW-0812">Transmembrane</keyword>
<dbReference type="Pfam" id="PF12501">
    <property type="entry name" value="DUF3708"/>
    <property type="match status" value="1"/>
</dbReference>
<evidence type="ECO:0000256" key="1">
    <source>
        <dbReference type="ARBA" id="ARBA00004651"/>
    </source>
</evidence>
<dbReference type="GO" id="GO:0005886">
    <property type="term" value="C:plasma membrane"/>
    <property type="evidence" value="ECO:0007669"/>
    <property type="project" value="UniProtKB-SubCell"/>
</dbReference>
<accession>A0A3R8R3U6</accession>
<dbReference type="OrthoDB" id="9785113at2"/>
<dbReference type="RefSeq" id="WP_125231276.1">
    <property type="nucleotide sequence ID" value="NZ_RWJI01000002.1"/>
</dbReference>
<feature type="transmembrane region" description="Helical" evidence="5">
    <location>
        <begin position="231"/>
        <end position="252"/>
    </location>
</feature>
<reference evidence="8 9" key="1">
    <citation type="submission" date="2018-12" db="EMBL/GenBank/DDBJ databases">
        <authorList>
            <person name="Kim S.-J."/>
            <person name="Jung G.-Y."/>
        </authorList>
    </citation>
    <scope>NUCLEOTIDE SEQUENCE [LARGE SCALE GENOMIC DNA]</scope>
    <source>
        <strain evidence="8 9">03SU3-P</strain>
    </source>
</reference>
<proteinExistence type="inferred from homology"/>
<dbReference type="InterPro" id="IPR022182">
    <property type="entry name" value="PstC_N"/>
</dbReference>
<keyword evidence="6" id="KW-0592">Phosphate transport</keyword>